<dbReference type="InterPro" id="IPR013486">
    <property type="entry name" value="SpoIID/LytB"/>
</dbReference>
<evidence type="ECO:0000313" key="4">
    <source>
        <dbReference type="Proteomes" id="UP000595349"/>
    </source>
</evidence>
<dbReference type="Proteomes" id="UP000595349">
    <property type="component" value="Chromosome"/>
</dbReference>
<evidence type="ECO:0000256" key="1">
    <source>
        <dbReference type="SAM" id="MobiDB-lite"/>
    </source>
</evidence>
<dbReference type="InterPro" id="IPR013693">
    <property type="entry name" value="SpoIID/LytB_N"/>
</dbReference>
<gene>
    <name evidence="3" type="primary">spoIID</name>
    <name evidence="3" type="ORF">HUG20_18125</name>
</gene>
<feature type="region of interest" description="Disordered" evidence="1">
    <location>
        <begin position="31"/>
        <end position="55"/>
    </location>
</feature>
<dbReference type="PANTHER" id="PTHR30032">
    <property type="entry name" value="N-ACETYLMURAMOYL-L-ALANINE AMIDASE-RELATED"/>
    <property type="match status" value="1"/>
</dbReference>
<dbReference type="PANTHER" id="PTHR30032:SF4">
    <property type="entry name" value="AMIDASE ENHANCER"/>
    <property type="match status" value="1"/>
</dbReference>
<reference evidence="3 4" key="1">
    <citation type="submission" date="2020-06" db="EMBL/GenBank/DDBJ databases">
        <title>Genomic analysis of Salicibibacter sp. NKC21-4.</title>
        <authorList>
            <person name="Oh Y.J."/>
        </authorList>
    </citation>
    <scope>NUCLEOTIDE SEQUENCE [LARGE SCALE GENOMIC DNA]</scope>
    <source>
        <strain evidence="3 4">NKC21-4</strain>
    </source>
</reference>
<accession>A0A7T7CHD6</accession>
<protein>
    <submittedName>
        <fullName evidence="3">Stage II sporulation protein D</fullName>
    </submittedName>
</protein>
<dbReference type="AlphaFoldDB" id="A0A7T7CHD6"/>
<keyword evidence="4" id="KW-1185">Reference proteome</keyword>
<organism evidence="3 4">
    <name type="scientific">Salicibibacter cibi</name>
    <dbReference type="NCBI Taxonomy" id="2743001"/>
    <lineage>
        <taxon>Bacteria</taxon>
        <taxon>Bacillati</taxon>
        <taxon>Bacillota</taxon>
        <taxon>Bacilli</taxon>
        <taxon>Bacillales</taxon>
        <taxon>Bacillaceae</taxon>
        <taxon>Salicibibacter</taxon>
    </lineage>
</organism>
<dbReference type="EMBL" id="CP054706">
    <property type="protein sequence ID" value="QQK82054.1"/>
    <property type="molecule type" value="Genomic_DNA"/>
</dbReference>
<dbReference type="InterPro" id="IPR051922">
    <property type="entry name" value="Bact_Sporulation_Assoc"/>
</dbReference>
<evidence type="ECO:0000313" key="3">
    <source>
        <dbReference type="EMBL" id="QQK82054.1"/>
    </source>
</evidence>
<feature type="domain" description="Sporulation stage II protein D amidase enhancer LytB N-terminal" evidence="2">
    <location>
        <begin position="62"/>
        <end position="167"/>
    </location>
</feature>
<dbReference type="KEGG" id="scib:HUG20_18125"/>
<dbReference type="GO" id="GO:0030435">
    <property type="term" value="P:sporulation resulting in formation of a cellular spore"/>
    <property type="evidence" value="ECO:0007669"/>
    <property type="project" value="InterPro"/>
</dbReference>
<dbReference type="InterPro" id="IPR014225">
    <property type="entry name" value="Spore_II_D_firmicutes"/>
</dbReference>
<dbReference type="NCBIfam" id="TIGR02870">
    <property type="entry name" value="spore_II_D"/>
    <property type="match status" value="1"/>
</dbReference>
<dbReference type="Pfam" id="PF08486">
    <property type="entry name" value="SpoIID"/>
    <property type="match status" value="1"/>
</dbReference>
<name>A0A7T7CHD6_9BACI</name>
<feature type="region of interest" description="Disordered" evidence="1">
    <location>
        <begin position="327"/>
        <end position="347"/>
    </location>
</feature>
<feature type="compositionally biased region" description="Basic and acidic residues" evidence="1">
    <location>
        <begin position="327"/>
        <end position="340"/>
    </location>
</feature>
<dbReference type="GO" id="GO:0030288">
    <property type="term" value="C:outer membrane-bounded periplasmic space"/>
    <property type="evidence" value="ECO:0007669"/>
    <property type="project" value="TreeGrafter"/>
</dbReference>
<evidence type="ECO:0000259" key="2">
    <source>
        <dbReference type="Pfam" id="PF08486"/>
    </source>
</evidence>
<sequence length="347" mass="38423">MTAAILMFTGSIIVFPALLVLLFSGSEGEEATSSETITDSVSDTSGEQESDSESEVIVPVYRDAQDTVDHVELEAYVAGVVSAEMPTDFEMEALKAQALVARTFIAQQMEFAEGADLPGDAIVSDTTDHQVYKSVEELEQEWGADAEETTEKITEAVEATAGEIITYEDSPITASFFSTSNGYTENAEDYWEDSVPYLQSVESPWDEDSPRYTNTISYAVEEVEQQLGVEIPEGEDLSANKEKTEGDRVETVTIGDTSFEGREVREALDLDSSDFEWQQEGDEIVIHTKGWGHGVGMSQYGADGMAKEGMNYREIVEHYYHDVEISEDQAHTEAFVHHQEEEEETES</sequence>
<proteinExistence type="predicted"/>
<dbReference type="NCBIfam" id="TIGR02669">
    <property type="entry name" value="SpoIID_LytB"/>
    <property type="match status" value="1"/>
</dbReference>